<name>L9KKM5_TUPCH</name>
<dbReference type="AlphaFoldDB" id="L9KKM5"/>
<keyword evidence="3" id="KW-1185">Reference proteome</keyword>
<organism evidence="2 3">
    <name type="scientific">Tupaia chinensis</name>
    <name type="common">Chinese tree shrew</name>
    <name type="synonym">Tupaia belangeri chinensis</name>
    <dbReference type="NCBI Taxonomy" id="246437"/>
    <lineage>
        <taxon>Eukaryota</taxon>
        <taxon>Metazoa</taxon>
        <taxon>Chordata</taxon>
        <taxon>Craniata</taxon>
        <taxon>Vertebrata</taxon>
        <taxon>Euteleostomi</taxon>
        <taxon>Mammalia</taxon>
        <taxon>Eutheria</taxon>
        <taxon>Euarchontoglires</taxon>
        <taxon>Scandentia</taxon>
        <taxon>Tupaiidae</taxon>
        <taxon>Tupaia</taxon>
    </lineage>
</organism>
<accession>L9KKM5</accession>
<gene>
    <name evidence="2" type="ORF">TREES_T100014073</name>
</gene>
<evidence type="ECO:0000313" key="2">
    <source>
        <dbReference type="EMBL" id="ELW63308.1"/>
    </source>
</evidence>
<dbReference type="InParanoid" id="L9KKM5"/>
<dbReference type="EMBL" id="KB320787">
    <property type="protein sequence ID" value="ELW63308.1"/>
    <property type="molecule type" value="Genomic_DNA"/>
</dbReference>
<proteinExistence type="predicted"/>
<evidence type="ECO:0000313" key="3">
    <source>
        <dbReference type="Proteomes" id="UP000011518"/>
    </source>
</evidence>
<evidence type="ECO:0000256" key="1">
    <source>
        <dbReference type="SAM" id="MobiDB-lite"/>
    </source>
</evidence>
<reference evidence="3" key="1">
    <citation type="submission" date="2012-07" db="EMBL/GenBank/DDBJ databases">
        <title>Genome of the Chinese tree shrew, a rising model animal genetically related to primates.</title>
        <authorList>
            <person name="Zhang G."/>
            <person name="Fan Y."/>
            <person name="Yao Y."/>
            <person name="Huang Z."/>
        </authorList>
    </citation>
    <scope>NUCLEOTIDE SEQUENCE [LARGE SCALE GENOMIC DNA]</scope>
</reference>
<feature type="region of interest" description="Disordered" evidence="1">
    <location>
        <begin position="123"/>
        <end position="147"/>
    </location>
</feature>
<dbReference type="Proteomes" id="UP000011518">
    <property type="component" value="Unassembled WGS sequence"/>
</dbReference>
<sequence>MFVVSERGFRRRVAWLCPRHVWVGHRPGAAAGLVFVAVHTGQRASTGRRRFTAPTSARAAGSVPAAVVDQPLEGRRVGLQGVVSDRHDGCRGGTRPCPSLLKVCQRARLHRDAAVREPCGLMAESEAGQAAEEEDVSLDTEPPTEDTAEEVTILTYSLVTGGDWRGGTGGTPELRRSPSGTLAVSSLPPLLPPFTSSASPCLRGALALCLCLPDGTGLRPPGVKLPCVRMFYGKLASRVFGKEDNVPGALVTSRERSSMAAPAPWALLLSGLAVMCRHWPPHFCMSALLGMAHQRPVALWAEGRPCSEADLQAGAGACAAPRQEAATSAGLAVLRDFLKRKIQEKGYVRRTHIVLKKCGGRTAGGTNSEPRHAAGTVVPCALLIRRTVRSALWLFSLSVGYGHLVLMHLLLQALGLLQPGRREPLWRIGQAQSFHEQALGLTQRADWS</sequence>
<feature type="compositionally biased region" description="Acidic residues" evidence="1">
    <location>
        <begin position="131"/>
        <end position="147"/>
    </location>
</feature>
<reference evidence="3" key="2">
    <citation type="journal article" date="2013" name="Nat. Commun.">
        <title>Genome of the Chinese tree shrew.</title>
        <authorList>
            <person name="Fan Y."/>
            <person name="Huang Z.Y."/>
            <person name="Cao C.C."/>
            <person name="Chen C.S."/>
            <person name="Chen Y.X."/>
            <person name="Fan D.D."/>
            <person name="He J."/>
            <person name="Hou H.L."/>
            <person name="Hu L."/>
            <person name="Hu X.T."/>
            <person name="Jiang X.T."/>
            <person name="Lai R."/>
            <person name="Lang Y.S."/>
            <person name="Liang B."/>
            <person name="Liao S.G."/>
            <person name="Mu D."/>
            <person name="Ma Y.Y."/>
            <person name="Niu Y.Y."/>
            <person name="Sun X.Q."/>
            <person name="Xia J.Q."/>
            <person name="Xiao J."/>
            <person name="Xiong Z.Q."/>
            <person name="Xu L."/>
            <person name="Yang L."/>
            <person name="Zhang Y."/>
            <person name="Zhao W."/>
            <person name="Zhao X.D."/>
            <person name="Zheng Y.T."/>
            <person name="Zhou J.M."/>
            <person name="Zhu Y.B."/>
            <person name="Zhang G.J."/>
            <person name="Wang J."/>
            <person name="Yao Y.G."/>
        </authorList>
    </citation>
    <scope>NUCLEOTIDE SEQUENCE [LARGE SCALE GENOMIC DNA]</scope>
</reference>
<protein>
    <submittedName>
        <fullName evidence="2">Uncharacterized protein</fullName>
    </submittedName>
</protein>